<proteinExistence type="predicted"/>
<keyword evidence="2" id="KW-1185">Reference proteome</keyword>
<protein>
    <submittedName>
        <fullName evidence="1">Uncharacterized protein</fullName>
    </submittedName>
</protein>
<sequence>MVILAVTKNKKLQNSALRWCVAARGSLFRPGLMRTELAPERESQAGCLGTASLAERSKSCRAEATRTELTRREQRGCDLLRES</sequence>
<comment type="caution">
    <text evidence="1">The sequence shown here is derived from an EMBL/GenBank/DDBJ whole genome shotgun (WGS) entry which is preliminary data.</text>
</comment>
<evidence type="ECO:0000313" key="1">
    <source>
        <dbReference type="EMBL" id="KAK2084049.1"/>
    </source>
</evidence>
<dbReference type="EMBL" id="JASSZA010000023">
    <property type="protein sequence ID" value="KAK2084049.1"/>
    <property type="molecule type" value="Genomic_DNA"/>
</dbReference>
<accession>A0ABQ9TH31</accession>
<reference evidence="1 2" key="1">
    <citation type="submission" date="2023-05" db="EMBL/GenBank/DDBJ databases">
        <title>B98-5 Cell Line De Novo Hybrid Assembly: An Optical Mapping Approach.</title>
        <authorList>
            <person name="Kananen K."/>
            <person name="Auerbach J.A."/>
            <person name="Kautto E."/>
            <person name="Blachly J.S."/>
        </authorList>
    </citation>
    <scope>NUCLEOTIDE SEQUENCE [LARGE SCALE GENOMIC DNA]</scope>
    <source>
        <strain evidence="1">B95-8</strain>
        <tissue evidence="1">Cell line</tissue>
    </source>
</reference>
<gene>
    <name evidence="1" type="ORF">P7K49_039285</name>
</gene>
<dbReference type="Proteomes" id="UP001266305">
    <property type="component" value="Unassembled WGS sequence"/>
</dbReference>
<evidence type="ECO:0000313" key="2">
    <source>
        <dbReference type="Proteomes" id="UP001266305"/>
    </source>
</evidence>
<name>A0ABQ9TH31_SAGOE</name>
<organism evidence="1 2">
    <name type="scientific">Saguinus oedipus</name>
    <name type="common">Cotton-top tamarin</name>
    <name type="synonym">Oedipomidas oedipus</name>
    <dbReference type="NCBI Taxonomy" id="9490"/>
    <lineage>
        <taxon>Eukaryota</taxon>
        <taxon>Metazoa</taxon>
        <taxon>Chordata</taxon>
        <taxon>Craniata</taxon>
        <taxon>Vertebrata</taxon>
        <taxon>Euteleostomi</taxon>
        <taxon>Mammalia</taxon>
        <taxon>Eutheria</taxon>
        <taxon>Euarchontoglires</taxon>
        <taxon>Primates</taxon>
        <taxon>Haplorrhini</taxon>
        <taxon>Platyrrhini</taxon>
        <taxon>Cebidae</taxon>
        <taxon>Callitrichinae</taxon>
        <taxon>Saguinus</taxon>
    </lineage>
</organism>